<proteinExistence type="predicted"/>
<keyword evidence="5" id="KW-0677">Repeat</keyword>
<comment type="cofactor">
    <cofactor evidence="1">
        <name>Ca(2+)</name>
        <dbReference type="ChEBI" id="CHEBI:29108"/>
    </cofactor>
</comment>
<dbReference type="PANTHER" id="PTHR19277">
    <property type="entry name" value="PENTRAXIN"/>
    <property type="match status" value="1"/>
</dbReference>
<sequence>MLRGTMPSLNALTLALWMRTTDKTNAGTPLSYATREADGTLQDNAFTVTDYNSLAIIINGEFMYMDEKLNSDCNWHHVAITWASLDGHWAIYVDGTVRRSGYDFKTGSFIQGSGVLVLGQEQDSYGGSFAKTQAFVGDLSQLNMWDYAMTPDEITTVYSSCAVSGNVLAWSHVATGIQGDVILVQSSHLCPDINDCQSSTCRNGATCFDLIGSFKCHCALGYHGTNCEFLSASCAPETCLNGGSCHDNGSVLSCTCVPSYSGERCEQQDLCLSVTCLNGGICVNDGPTATCNCTSGFVGRSCEYDVNECESDNGGCAQSCHNTPGFFLCSCFSGFALQPDGHSCNEVPLVITCPDSVIVEADLGLSSTEVSWDMPTVHGRLQGAEAFPITVSPSGMRSPHRFEIGSTVVTYKVTDGAALSSVCFFRVDIQDTQPPTVENCPGPIIDIVSSKTFKAVSWDEPEFADNSNQELHIVKSHEQGDELTWGSHIVTYTATDGAGLSGECRFTIRLGPSSCPNYPDPRNGLRACDQWLFGQFCRVYCNEAFEFAETPAEWYVCSRGSWRTQPPGRATPWPDCSERAAADGYQRGMTSQYYVRDCSLENTVQAIKEAFVEDFRESVMGRHGGCVMDNSCTVEYVTVYCGEIDEERRRRRRRQTVFADETDLSNIVTLDFTVATRIRSSDKTRYHDQLEHARQTLDEISRDYERLAQVGQMQLLIESETLPIVEGAVTINKSAPLCRRGSVALNDTDCISCPVGSYFDGKTETCKVCAEGTYQDEEGQDQCKPCPWGTWTDGSRAKDVNECRLECKPGTFSPSGLTTCRPCPRGSFQPNFKQMACLPCMEGTTTSTKGARSPSDCQVICGPGTFSATGLHPCQPCPLGSYQPSEQQARCIPCAGGGTTAIYGATSEDECIDQQI</sequence>
<dbReference type="GeneID" id="110979769"/>
<evidence type="ECO:0000256" key="10">
    <source>
        <dbReference type="SAM" id="Coils"/>
    </source>
</evidence>
<organism evidence="15 16">
    <name type="scientific">Acanthaster planci</name>
    <name type="common">Crown-of-thorns starfish</name>
    <dbReference type="NCBI Taxonomy" id="133434"/>
    <lineage>
        <taxon>Eukaryota</taxon>
        <taxon>Metazoa</taxon>
        <taxon>Echinodermata</taxon>
        <taxon>Eleutherozoa</taxon>
        <taxon>Asterozoa</taxon>
        <taxon>Asteroidea</taxon>
        <taxon>Valvatacea</taxon>
        <taxon>Valvatida</taxon>
        <taxon>Acanthasteridae</taxon>
        <taxon>Acanthaster</taxon>
    </lineage>
</organism>
<dbReference type="SMART" id="SM00181">
    <property type="entry name" value="EGF"/>
    <property type="match status" value="4"/>
</dbReference>
<evidence type="ECO:0000256" key="11">
    <source>
        <dbReference type="SAM" id="SignalP"/>
    </source>
</evidence>
<protein>
    <submittedName>
        <fullName evidence="16">Sushi, von Willebrand factor type A, EGF and pentraxin domain-containing protein 1-like</fullName>
    </submittedName>
</protein>
<dbReference type="SMART" id="SM00179">
    <property type="entry name" value="EGF_CA"/>
    <property type="match status" value="3"/>
</dbReference>
<evidence type="ECO:0000256" key="1">
    <source>
        <dbReference type="ARBA" id="ARBA00001913"/>
    </source>
</evidence>
<feature type="disulfide bond" evidence="9">
    <location>
        <begin position="293"/>
        <end position="302"/>
    </location>
</feature>
<dbReference type="OMA" id="SEDECID"/>
<feature type="domain" description="Pentraxin (PTX)" evidence="14">
    <location>
        <begin position="1"/>
        <end position="190"/>
    </location>
</feature>
<dbReference type="PROSITE" id="PS00010">
    <property type="entry name" value="ASX_HYDROXYL"/>
    <property type="match status" value="1"/>
</dbReference>
<dbReference type="OrthoDB" id="5969849at2759"/>
<dbReference type="InterPro" id="IPR000152">
    <property type="entry name" value="EGF-type_Asp/Asn_hydroxyl_site"/>
</dbReference>
<dbReference type="InterPro" id="IPR001881">
    <property type="entry name" value="EGF-like_Ca-bd_dom"/>
</dbReference>
<evidence type="ECO:0000313" key="16">
    <source>
        <dbReference type="RefSeq" id="XP_022091514.1"/>
    </source>
</evidence>
<evidence type="ECO:0000313" key="15">
    <source>
        <dbReference type="Proteomes" id="UP000694845"/>
    </source>
</evidence>
<keyword evidence="2 9" id="KW-0245">EGF-like domain</keyword>
<name>A0A8B7YE31_ACAPL</name>
<dbReference type="Pfam" id="PF14670">
    <property type="entry name" value="FXa_inhibition"/>
    <property type="match status" value="1"/>
</dbReference>
<dbReference type="FunFam" id="2.60.120.200:FF:000012">
    <property type="entry name" value="neuronal pentraxin receptor"/>
    <property type="match status" value="1"/>
</dbReference>
<evidence type="ECO:0000256" key="6">
    <source>
        <dbReference type="ARBA" id="ARBA00022837"/>
    </source>
</evidence>
<keyword evidence="10" id="KW-0175">Coiled coil</keyword>
<dbReference type="SMART" id="SM01411">
    <property type="entry name" value="Ephrin_rec_like"/>
    <property type="match status" value="3"/>
</dbReference>
<feature type="signal peptide" evidence="11">
    <location>
        <begin position="1"/>
        <end position="26"/>
    </location>
</feature>
<feature type="disulfide bond" evidence="9">
    <location>
        <begin position="218"/>
        <end position="227"/>
    </location>
</feature>
<dbReference type="InterPro" id="IPR000742">
    <property type="entry name" value="EGF"/>
</dbReference>
<gene>
    <name evidence="16" type="primary">LOC110979769</name>
</gene>
<dbReference type="Pfam" id="PF02494">
    <property type="entry name" value="HYR"/>
    <property type="match status" value="2"/>
</dbReference>
<dbReference type="PROSITE" id="PS01186">
    <property type="entry name" value="EGF_2"/>
    <property type="match status" value="3"/>
</dbReference>
<dbReference type="AlphaFoldDB" id="A0A8B7YE31"/>
<dbReference type="FunFam" id="2.10.25.10:FF:000472">
    <property type="entry name" value="Uncharacterized protein, isoform A"/>
    <property type="match status" value="1"/>
</dbReference>
<keyword evidence="4 11" id="KW-0732">Signal</keyword>
<dbReference type="Pfam" id="PF12661">
    <property type="entry name" value="hEGF"/>
    <property type="match status" value="1"/>
</dbReference>
<dbReference type="Pfam" id="PF00008">
    <property type="entry name" value="EGF"/>
    <property type="match status" value="1"/>
</dbReference>
<dbReference type="InterPro" id="IPR013320">
    <property type="entry name" value="ConA-like_dom_sf"/>
</dbReference>
<dbReference type="SUPFAM" id="SSF57184">
    <property type="entry name" value="Growth factor receptor domain"/>
    <property type="match status" value="1"/>
</dbReference>
<keyword evidence="3" id="KW-0479">Metal-binding</keyword>
<dbReference type="PROSITE" id="PS50026">
    <property type="entry name" value="EGF_3"/>
    <property type="match status" value="3"/>
</dbReference>
<evidence type="ECO:0000259" key="13">
    <source>
        <dbReference type="PROSITE" id="PS50825"/>
    </source>
</evidence>
<dbReference type="SUPFAM" id="SSF57196">
    <property type="entry name" value="EGF/Laminin"/>
    <property type="match status" value="4"/>
</dbReference>
<feature type="domain" description="EGF-like" evidence="12">
    <location>
        <begin position="267"/>
        <end position="303"/>
    </location>
</feature>
<accession>A0A8B7YE31</accession>
<dbReference type="Pfam" id="PF07699">
    <property type="entry name" value="Ephrin_rec_like"/>
    <property type="match status" value="3"/>
</dbReference>
<comment type="caution">
    <text evidence="9">Lacks conserved residue(s) required for the propagation of feature annotation.</text>
</comment>
<feature type="domain" description="HYR" evidence="13">
    <location>
        <begin position="430"/>
        <end position="512"/>
    </location>
</feature>
<dbReference type="PROSITE" id="PS00022">
    <property type="entry name" value="EGF_1"/>
    <property type="match status" value="3"/>
</dbReference>
<dbReference type="KEGG" id="aplc:110979769"/>
<feature type="domain" description="EGF-like" evidence="12">
    <location>
        <begin position="230"/>
        <end position="266"/>
    </location>
</feature>
<dbReference type="FunFam" id="2.10.50.10:FF:000018">
    <property type="entry name" value="Sushi, von Willebrand factor type A, EGF and pentraxin domain-containing 1"/>
    <property type="match status" value="2"/>
</dbReference>
<dbReference type="Gene3D" id="2.10.50.10">
    <property type="entry name" value="Tumor Necrosis Factor Receptor, subunit A, domain 2"/>
    <property type="match status" value="3"/>
</dbReference>
<feature type="domain" description="EGF-like" evidence="12">
    <location>
        <begin position="192"/>
        <end position="228"/>
    </location>
</feature>
<feature type="domain" description="HYR" evidence="13">
    <location>
        <begin position="343"/>
        <end position="429"/>
    </location>
</feature>
<dbReference type="PROSITE" id="PS01187">
    <property type="entry name" value="EGF_CA"/>
    <property type="match status" value="2"/>
</dbReference>
<feature type="disulfide bond" evidence="9">
    <location>
        <begin position="256"/>
        <end position="265"/>
    </location>
</feature>
<dbReference type="PANTHER" id="PTHR19277:SF125">
    <property type="entry name" value="B6"/>
    <property type="match status" value="1"/>
</dbReference>
<feature type="coiled-coil region" evidence="10">
    <location>
        <begin position="683"/>
        <end position="710"/>
    </location>
</feature>
<dbReference type="GO" id="GO:0005509">
    <property type="term" value="F:calcium ion binding"/>
    <property type="evidence" value="ECO:0007669"/>
    <property type="project" value="InterPro"/>
</dbReference>
<dbReference type="Proteomes" id="UP000694845">
    <property type="component" value="Unplaced"/>
</dbReference>
<evidence type="ECO:0000256" key="2">
    <source>
        <dbReference type="ARBA" id="ARBA00022536"/>
    </source>
</evidence>
<dbReference type="SUPFAM" id="SSF49899">
    <property type="entry name" value="Concanavalin A-like lectins/glucanases"/>
    <property type="match status" value="1"/>
</dbReference>
<dbReference type="InterPro" id="IPR001759">
    <property type="entry name" value="PTX_dom"/>
</dbReference>
<dbReference type="SMART" id="SM00159">
    <property type="entry name" value="PTX"/>
    <property type="match status" value="1"/>
</dbReference>
<evidence type="ECO:0000256" key="8">
    <source>
        <dbReference type="ARBA" id="ARBA00023180"/>
    </source>
</evidence>
<evidence type="ECO:0000256" key="3">
    <source>
        <dbReference type="ARBA" id="ARBA00022723"/>
    </source>
</evidence>
<keyword evidence="8" id="KW-0325">Glycoprotein</keyword>
<dbReference type="RefSeq" id="XP_022091514.1">
    <property type="nucleotide sequence ID" value="XM_022235822.1"/>
</dbReference>
<dbReference type="InterPro" id="IPR003410">
    <property type="entry name" value="HYR_dom"/>
</dbReference>
<evidence type="ECO:0000256" key="4">
    <source>
        <dbReference type="ARBA" id="ARBA00022729"/>
    </source>
</evidence>
<dbReference type="Gene3D" id="2.60.120.200">
    <property type="match status" value="1"/>
</dbReference>
<keyword evidence="15" id="KW-1185">Reference proteome</keyword>
<dbReference type="InterPro" id="IPR013032">
    <property type="entry name" value="EGF-like_CS"/>
</dbReference>
<dbReference type="InterPro" id="IPR011641">
    <property type="entry name" value="Tyr-kin_ephrin_A/B_rcpt-like"/>
</dbReference>
<keyword evidence="6" id="KW-0106">Calcium</keyword>
<keyword evidence="7 9" id="KW-1015">Disulfide bond</keyword>
<dbReference type="Gene3D" id="2.10.25.10">
    <property type="entry name" value="Laminin"/>
    <property type="match status" value="4"/>
</dbReference>
<dbReference type="PROSITE" id="PS50825">
    <property type="entry name" value="HYR"/>
    <property type="match status" value="2"/>
</dbReference>
<dbReference type="PRINTS" id="PR00895">
    <property type="entry name" value="PENTAXIN"/>
</dbReference>
<evidence type="ECO:0000256" key="7">
    <source>
        <dbReference type="ARBA" id="ARBA00023157"/>
    </source>
</evidence>
<evidence type="ECO:0000259" key="14">
    <source>
        <dbReference type="PROSITE" id="PS51828"/>
    </source>
</evidence>
<dbReference type="CDD" id="cd00054">
    <property type="entry name" value="EGF_CA"/>
    <property type="match status" value="2"/>
</dbReference>
<evidence type="ECO:0000259" key="12">
    <source>
        <dbReference type="PROSITE" id="PS50026"/>
    </source>
</evidence>
<dbReference type="Pfam" id="PF00354">
    <property type="entry name" value="Pentaxin"/>
    <property type="match status" value="1"/>
</dbReference>
<dbReference type="InterPro" id="IPR009030">
    <property type="entry name" value="Growth_fac_rcpt_cys_sf"/>
</dbReference>
<dbReference type="PROSITE" id="PS51828">
    <property type="entry name" value="PTX_2"/>
    <property type="match status" value="1"/>
</dbReference>
<feature type="chain" id="PRO_5034154146" evidence="11">
    <location>
        <begin position="27"/>
        <end position="916"/>
    </location>
</feature>
<reference evidence="16" key="1">
    <citation type="submission" date="2025-08" db="UniProtKB">
        <authorList>
            <consortium name="RefSeq"/>
        </authorList>
    </citation>
    <scope>IDENTIFICATION</scope>
</reference>
<dbReference type="FunFam" id="2.10.25.10:FF:000240">
    <property type="entry name" value="Vitamin K-dependent protein S"/>
    <property type="match status" value="1"/>
</dbReference>
<evidence type="ECO:0000256" key="5">
    <source>
        <dbReference type="ARBA" id="ARBA00022737"/>
    </source>
</evidence>
<evidence type="ECO:0000256" key="9">
    <source>
        <dbReference type="PROSITE-ProRule" id="PRU00076"/>
    </source>
</evidence>
<dbReference type="InterPro" id="IPR018097">
    <property type="entry name" value="EGF_Ca-bd_CS"/>
</dbReference>
<dbReference type="InterPro" id="IPR051360">
    <property type="entry name" value="Neuronal_Pentraxin_Related"/>
</dbReference>